<protein>
    <recommendedName>
        <fullName evidence="4">VanZ like family protein</fullName>
    </recommendedName>
</protein>
<reference evidence="2 3" key="1">
    <citation type="submission" date="2016-11" db="EMBL/GenBank/DDBJ databases">
        <authorList>
            <person name="Jaros S."/>
            <person name="Januszkiewicz K."/>
            <person name="Wedrychowicz H."/>
        </authorList>
    </citation>
    <scope>NUCLEOTIDE SEQUENCE [LARGE SCALE GENOMIC DNA]</scope>
    <source>
        <strain evidence="2 3">DSM 5091</strain>
    </source>
</reference>
<feature type="transmembrane region" description="Helical" evidence="1">
    <location>
        <begin position="54"/>
        <end position="76"/>
    </location>
</feature>
<accession>A0A1M6L7N4</accession>
<dbReference type="Proteomes" id="UP000184171">
    <property type="component" value="Unassembled WGS sequence"/>
</dbReference>
<name>A0A1M6L7N4_MALRU</name>
<gene>
    <name evidence="2" type="ORF">SAMN02745165_02898</name>
</gene>
<organism evidence="2 3">
    <name type="scientific">Malonomonas rubra DSM 5091</name>
    <dbReference type="NCBI Taxonomy" id="1122189"/>
    <lineage>
        <taxon>Bacteria</taxon>
        <taxon>Pseudomonadati</taxon>
        <taxon>Thermodesulfobacteriota</taxon>
        <taxon>Desulfuromonadia</taxon>
        <taxon>Desulfuromonadales</taxon>
        <taxon>Geopsychrobacteraceae</taxon>
        <taxon>Malonomonas</taxon>
    </lineage>
</organism>
<feature type="transmembrane region" description="Helical" evidence="1">
    <location>
        <begin position="142"/>
        <end position="160"/>
    </location>
</feature>
<keyword evidence="1" id="KW-0812">Transmembrane</keyword>
<keyword evidence="1" id="KW-0472">Membrane</keyword>
<evidence type="ECO:0000256" key="1">
    <source>
        <dbReference type="SAM" id="Phobius"/>
    </source>
</evidence>
<dbReference type="InterPro" id="IPR008979">
    <property type="entry name" value="Galactose-bd-like_sf"/>
</dbReference>
<evidence type="ECO:0000313" key="3">
    <source>
        <dbReference type="Proteomes" id="UP000184171"/>
    </source>
</evidence>
<keyword evidence="1" id="KW-1133">Transmembrane helix</keyword>
<dbReference type="Gene3D" id="2.60.120.430">
    <property type="entry name" value="Galactose-binding lectin"/>
    <property type="match status" value="1"/>
</dbReference>
<evidence type="ECO:0008006" key="4">
    <source>
        <dbReference type="Google" id="ProtNLM"/>
    </source>
</evidence>
<dbReference type="AlphaFoldDB" id="A0A1M6L7N4"/>
<sequence length="328" mass="36995">MPARLFVVNVGILDRVMMKMHFFTVKKTLLSALSLLCLLLLFVGGPGPYSLRTFTFAWGLGHLLSFALWGYLYLLWRGAGSFRRLAGEVLLLSLLLGGLTELLQAGFGREASWVDLGNDLLGAGTALVFSRQRFDWQPLSRLLLQTAVVLLIGWQLIPFAKVVADDVLAQQQFPLLSGFETRLEVSRWGGACRRQIDVSQAYSGARSLRVDLGTQRYAGLALKHFPADWSGYSRLRFHLYNPANEPFQFYFRIHDQQHKASDNRYSDRFNTEFTVPQGWNSLEIDLQEVAAAPKDRQLDLAKVAGMNIFVGKLAEPFSFYLDEVILLP</sequence>
<dbReference type="STRING" id="1122189.SAMN02745165_02898"/>
<evidence type="ECO:0000313" key="2">
    <source>
        <dbReference type="EMBL" id="SHJ67039.1"/>
    </source>
</evidence>
<feature type="transmembrane region" description="Helical" evidence="1">
    <location>
        <begin position="88"/>
        <end position="107"/>
    </location>
</feature>
<keyword evidence="3" id="KW-1185">Reference proteome</keyword>
<dbReference type="SUPFAM" id="SSF49785">
    <property type="entry name" value="Galactose-binding domain-like"/>
    <property type="match status" value="1"/>
</dbReference>
<dbReference type="EMBL" id="FQZT01000012">
    <property type="protein sequence ID" value="SHJ67039.1"/>
    <property type="molecule type" value="Genomic_DNA"/>
</dbReference>
<proteinExistence type="predicted"/>